<keyword evidence="1" id="KW-0418">Kinase</keyword>
<reference evidence="5" key="1">
    <citation type="submission" date="2017-08" db="EMBL/GenBank/DDBJ databases">
        <title>Mesorhizobium wenxinae sp. nov., a novel rhizobial species isolated from root nodules of chickpea (Cicer arietinum L.).</title>
        <authorList>
            <person name="Zhang J."/>
        </authorList>
    </citation>
    <scope>NUCLEOTIDE SEQUENCE [LARGE SCALE GENOMIC DNA]</scope>
    <source>
        <strain evidence="5">USDA 3392</strain>
    </source>
</reference>
<name>A0AB36R1P8_9HYPH</name>
<dbReference type="RefSeq" id="WP_095488801.1">
    <property type="nucleotide sequence ID" value="NZ_CP088153.1"/>
</dbReference>
<dbReference type="InterPro" id="IPR006204">
    <property type="entry name" value="GHMP_kinase_N_dom"/>
</dbReference>
<dbReference type="GO" id="GO:0016301">
    <property type="term" value="F:kinase activity"/>
    <property type="evidence" value="ECO:0007669"/>
    <property type="project" value="UniProtKB-KW"/>
</dbReference>
<comment type="caution">
    <text evidence="4">The sequence shown here is derived from an EMBL/GenBank/DDBJ whole genome shotgun (WGS) entry which is preliminary data.</text>
</comment>
<protein>
    <recommendedName>
        <fullName evidence="3">GHMP kinase N-terminal domain-containing protein</fullName>
    </recommendedName>
</protein>
<dbReference type="EMBL" id="NPKI01000044">
    <property type="protein sequence ID" value="PAP98580.1"/>
    <property type="molecule type" value="Genomic_DNA"/>
</dbReference>
<dbReference type="InterPro" id="IPR020568">
    <property type="entry name" value="Ribosomal_Su5_D2-typ_SF"/>
</dbReference>
<dbReference type="GO" id="GO:0005524">
    <property type="term" value="F:ATP binding"/>
    <property type="evidence" value="ECO:0007669"/>
    <property type="project" value="InterPro"/>
</dbReference>
<dbReference type="SUPFAM" id="SSF54211">
    <property type="entry name" value="Ribosomal protein S5 domain 2-like"/>
    <property type="match status" value="1"/>
</dbReference>
<sequence length="356" mass="38936">MFSILLPVNQHGDLIVACNAVCAFEVVRQMPEDTHILSTKDRPNQLPQVASSSNCRGRTRATTHQQHVALGFAPGHHGEVLQGAFKDQFGRLHRGLVTMPHPHLQAVAWAAETAAPHFSVDPPGKLKVLAAIRRLSVLNPERIRPCTVRLKSNIVDGFGMGASTADVLAALRAVAKLFGLRLNASQYFRIAVEAENASDGTMFSPRTPLVAHREGHVLEMFPRKLPELGLISFNSDPNAPVFTTRIKPARYSPSEIEHFGYLRLLLAKAIAEARLELIGQVASQSAKMNQAHLPQPRFEDVLLLSRSAVGLQVAHSGRMIGILLPPDLPDTDRKVVSVMGGLREIGVVPTFFPRMN</sequence>
<organism evidence="4 5">
    <name type="scientific">Mesorhizobium mediterraneum</name>
    <dbReference type="NCBI Taxonomy" id="43617"/>
    <lineage>
        <taxon>Bacteria</taxon>
        <taxon>Pseudomonadati</taxon>
        <taxon>Pseudomonadota</taxon>
        <taxon>Alphaproteobacteria</taxon>
        <taxon>Hyphomicrobiales</taxon>
        <taxon>Phyllobacteriaceae</taxon>
        <taxon>Mesorhizobium</taxon>
    </lineage>
</organism>
<proteinExistence type="predicted"/>
<evidence type="ECO:0000313" key="5">
    <source>
        <dbReference type="Proteomes" id="UP000216215"/>
    </source>
</evidence>
<evidence type="ECO:0000256" key="2">
    <source>
        <dbReference type="SAM" id="MobiDB-lite"/>
    </source>
</evidence>
<accession>A0AB36R1P8</accession>
<feature type="domain" description="GHMP kinase N-terminal" evidence="3">
    <location>
        <begin position="139"/>
        <end position="199"/>
    </location>
</feature>
<dbReference type="InterPro" id="IPR014721">
    <property type="entry name" value="Ribsml_uS5_D2-typ_fold_subgr"/>
</dbReference>
<gene>
    <name evidence="4" type="ORF">CIT25_30160</name>
</gene>
<feature type="region of interest" description="Disordered" evidence="2">
    <location>
        <begin position="36"/>
        <end position="60"/>
    </location>
</feature>
<dbReference type="AlphaFoldDB" id="A0AB36R1P8"/>
<evidence type="ECO:0000313" key="4">
    <source>
        <dbReference type="EMBL" id="PAP98580.1"/>
    </source>
</evidence>
<evidence type="ECO:0000256" key="1">
    <source>
        <dbReference type="ARBA" id="ARBA00022777"/>
    </source>
</evidence>
<evidence type="ECO:0000259" key="3">
    <source>
        <dbReference type="Pfam" id="PF00288"/>
    </source>
</evidence>
<dbReference type="Gene3D" id="3.30.230.10">
    <property type="match status" value="1"/>
</dbReference>
<dbReference type="Proteomes" id="UP000216215">
    <property type="component" value="Unassembled WGS sequence"/>
</dbReference>
<feature type="compositionally biased region" description="Polar residues" evidence="2">
    <location>
        <begin position="45"/>
        <end position="60"/>
    </location>
</feature>
<dbReference type="Pfam" id="PF00288">
    <property type="entry name" value="GHMP_kinases_N"/>
    <property type="match status" value="1"/>
</dbReference>
<keyword evidence="5" id="KW-1185">Reference proteome</keyword>
<keyword evidence="1" id="KW-0808">Transferase</keyword>